<protein>
    <submittedName>
        <fullName evidence="1">Uncharacterized protein</fullName>
    </submittedName>
</protein>
<dbReference type="KEGG" id="vg:77951954"/>
<accession>A0A649VKR9</accession>
<keyword evidence="2" id="KW-1185">Reference proteome</keyword>
<gene>
    <name evidence="1" type="primary">114</name>
    <name evidence="1" type="ORF">PBI_CHIDIEBERE_114</name>
</gene>
<dbReference type="RefSeq" id="YP_010675632.1">
    <property type="nucleotide sequence ID" value="NC_071005.1"/>
</dbReference>
<sequence>MVALGQAVTPVMNKLRDDMAKAAKSLAPVGEVLFWNARGVDISEEAIEKRRVTIMAVKASRVKDEKNGVRKRKPKFICPKHREPMVFSPDKQVWYCGTAGCYESRMPEIDRTEIHLVKSAPRLVGKQDEDGDVHWYVNFPDEGIMIEVPFQDGGVVHNPSDNSVNLTWNIKDYVTFDAKGKEVDITQPVD</sequence>
<evidence type="ECO:0000313" key="2">
    <source>
        <dbReference type="Proteomes" id="UP000423645"/>
    </source>
</evidence>
<dbReference type="GeneID" id="77951954"/>
<dbReference type="EMBL" id="MN586022">
    <property type="protein sequence ID" value="QGJ93000.1"/>
    <property type="molecule type" value="Genomic_DNA"/>
</dbReference>
<reference evidence="1 2" key="1">
    <citation type="submission" date="2019-10" db="EMBL/GenBank/DDBJ databases">
        <authorList>
            <person name="Zack K.M."/>
            <person name="Garlena R.A."/>
            <person name="Russell D.A."/>
            <person name="Pope W.H."/>
            <person name="Jacobs-Sera D."/>
            <person name="Hatfull G.F."/>
        </authorList>
    </citation>
    <scope>NUCLEOTIDE SEQUENCE [LARGE SCALE GENOMIC DNA]</scope>
</reference>
<name>A0A649VKR9_9CAUD</name>
<proteinExistence type="predicted"/>
<evidence type="ECO:0000313" key="1">
    <source>
        <dbReference type="EMBL" id="QGJ93000.1"/>
    </source>
</evidence>
<dbReference type="Proteomes" id="UP000423645">
    <property type="component" value="Segment"/>
</dbReference>
<organism evidence="1 2">
    <name type="scientific">Gordonia phage Chidiebere</name>
    <dbReference type="NCBI Taxonomy" id="2656530"/>
    <lineage>
        <taxon>Viruses</taxon>
        <taxon>Duplodnaviria</taxon>
        <taxon>Heunggongvirae</taxon>
        <taxon>Uroviricota</taxon>
        <taxon>Caudoviricetes</taxon>
        <taxon>Chidieberevirus</taxon>
        <taxon>Chidieberevirus chidiebere</taxon>
    </lineage>
</organism>